<dbReference type="AlphaFoldDB" id="A0A382E6S4"/>
<dbReference type="InterPro" id="IPR003607">
    <property type="entry name" value="HD/PDEase_dom"/>
</dbReference>
<organism evidence="2">
    <name type="scientific">marine metagenome</name>
    <dbReference type="NCBI Taxonomy" id="408172"/>
    <lineage>
        <taxon>unclassified sequences</taxon>
        <taxon>metagenomes</taxon>
        <taxon>ecological metagenomes</taxon>
    </lineage>
</organism>
<dbReference type="SMART" id="SM00471">
    <property type="entry name" value="HDc"/>
    <property type="match status" value="1"/>
</dbReference>
<dbReference type="EMBL" id="UINC01042974">
    <property type="protein sequence ID" value="SVB46330.1"/>
    <property type="molecule type" value="Genomic_DNA"/>
</dbReference>
<proteinExistence type="predicted"/>
<feature type="non-terminal residue" evidence="2">
    <location>
        <position position="131"/>
    </location>
</feature>
<dbReference type="PANTHER" id="PTHR40202:SF1">
    <property type="entry name" value="HD DOMAIN-CONTAINING PROTEIN"/>
    <property type="match status" value="1"/>
</dbReference>
<evidence type="ECO:0000259" key="1">
    <source>
        <dbReference type="SMART" id="SM00471"/>
    </source>
</evidence>
<reference evidence="2" key="1">
    <citation type="submission" date="2018-05" db="EMBL/GenBank/DDBJ databases">
        <authorList>
            <person name="Lanie J.A."/>
            <person name="Ng W.-L."/>
            <person name="Kazmierczak K.M."/>
            <person name="Andrzejewski T.M."/>
            <person name="Davidsen T.M."/>
            <person name="Wayne K.J."/>
            <person name="Tettelin H."/>
            <person name="Glass J.I."/>
            <person name="Rusch D."/>
            <person name="Podicherti R."/>
            <person name="Tsui H.-C.T."/>
            <person name="Winkler M.E."/>
        </authorList>
    </citation>
    <scope>NUCLEOTIDE SEQUENCE</scope>
</reference>
<name>A0A382E6S4_9ZZZZ</name>
<dbReference type="SUPFAM" id="SSF109604">
    <property type="entry name" value="HD-domain/PDEase-like"/>
    <property type="match status" value="1"/>
</dbReference>
<dbReference type="Pfam" id="PF01966">
    <property type="entry name" value="HD"/>
    <property type="match status" value="1"/>
</dbReference>
<feature type="domain" description="HD/PDEase" evidence="1">
    <location>
        <begin position="50"/>
        <end position="112"/>
    </location>
</feature>
<sequence length="131" mass="14625">MQTVSFEHMVDGTPEDYDLIGRELAAHKADQLTDHILGTLKAMAGPLLGYQVDRSQHCLQSATRALRNGEDDEMVVAALLHDVGDPIAPENHSAVAADILRPYVSDRTHWIIRHHGLFQGYYYFHHLGADP</sequence>
<dbReference type="Gene3D" id="1.10.3210.10">
    <property type="entry name" value="Hypothetical protein af1432"/>
    <property type="match status" value="1"/>
</dbReference>
<accession>A0A382E6S4</accession>
<evidence type="ECO:0000313" key="2">
    <source>
        <dbReference type="EMBL" id="SVB46330.1"/>
    </source>
</evidence>
<gene>
    <name evidence="2" type="ORF">METZ01_LOCUS199184</name>
</gene>
<dbReference type="InterPro" id="IPR052567">
    <property type="entry name" value="OP_Dioxygenase"/>
</dbReference>
<protein>
    <recommendedName>
        <fullName evidence="1">HD/PDEase domain-containing protein</fullName>
    </recommendedName>
</protein>
<dbReference type="InterPro" id="IPR006674">
    <property type="entry name" value="HD_domain"/>
</dbReference>
<dbReference type="PANTHER" id="PTHR40202">
    <property type="match status" value="1"/>
</dbReference>